<dbReference type="InterPro" id="IPR011006">
    <property type="entry name" value="CheY-like_superfamily"/>
</dbReference>
<dbReference type="RefSeq" id="WP_189083435.1">
    <property type="nucleotide sequence ID" value="NZ_BMRJ01000001.1"/>
</dbReference>
<dbReference type="PANTHER" id="PTHR48111">
    <property type="entry name" value="REGULATOR OF RPOS"/>
    <property type="match status" value="1"/>
</dbReference>
<feature type="domain" description="Response regulatory" evidence="4">
    <location>
        <begin position="2"/>
        <end position="116"/>
    </location>
</feature>
<dbReference type="InterPro" id="IPR001789">
    <property type="entry name" value="Sig_transdc_resp-reg_receiver"/>
</dbReference>
<dbReference type="GO" id="GO:0000156">
    <property type="term" value="F:phosphorelay response regulator activity"/>
    <property type="evidence" value="ECO:0007669"/>
    <property type="project" value="TreeGrafter"/>
</dbReference>
<dbReference type="SUPFAM" id="SSF52172">
    <property type="entry name" value="CheY-like"/>
    <property type="match status" value="1"/>
</dbReference>
<dbReference type="Proteomes" id="UP000610303">
    <property type="component" value="Unassembled WGS sequence"/>
</dbReference>
<dbReference type="GO" id="GO:0005829">
    <property type="term" value="C:cytosol"/>
    <property type="evidence" value="ECO:0007669"/>
    <property type="project" value="TreeGrafter"/>
</dbReference>
<dbReference type="Pfam" id="PF00072">
    <property type="entry name" value="Response_reg"/>
    <property type="match status" value="1"/>
</dbReference>
<dbReference type="InterPro" id="IPR001867">
    <property type="entry name" value="OmpR/PhoB-type_DNA-bd"/>
</dbReference>
<dbReference type="GO" id="GO:0006355">
    <property type="term" value="P:regulation of DNA-templated transcription"/>
    <property type="evidence" value="ECO:0007669"/>
    <property type="project" value="InterPro"/>
</dbReference>
<dbReference type="InterPro" id="IPR039420">
    <property type="entry name" value="WalR-like"/>
</dbReference>
<feature type="DNA-binding region" description="OmpR/PhoB-type" evidence="3">
    <location>
        <begin position="124"/>
        <end position="219"/>
    </location>
</feature>
<evidence type="ECO:0000259" key="5">
    <source>
        <dbReference type="PROSITE" id="PS51755"/>
    </source>
</evidence>
<dbReference type="Gene3D" id="3.40.50.2300">
    <property type="match status" value="1"/>
</dbReference>
<feature type="domain" description="OmpR/PhoB-type" evidence="5">
    <location>
        <begin position="124"/>
        <end position="219"/>
    </location>
</feature>
<feature type="modified residue" description="4-aspartylphosphate" evidence="2">
    <location>
        <position position="51"/>
    </location>
</feature>
<gene>
    <name evidence="6" type="ORF">GCM10010196_01790</name>
</gene>
<keyword evidence="1 3" id="KW-0238">DNA-binding</keyword>
<dbReference type="Pfam" id="PF00486">
    <property type="entry name" value="Trans_reg_C"/>
    <property type="match status" value="1"/>
</dbReference>
<dbReference type="SMART" id="SM00862">
    <property type="entry name" value="Trans_reg_C"/>
    <property type="match status" value="1"/>
</dbReference>
<evidence type="ECO:0000313" key="7">
    <source>
        <dbReference type="Proteomes" id="UP000610303"/>
    </source>
</evidence>
<organism evidence="6 7">
    <name type="scientific">Agromyces mediolanus</name>
    <name type="common">Corynebacterium mediolanum</name>
    <dbReference type="NCBI Taxonomy" id="41986"/>
    <lineage>
        <taxon>Bacteria</taxon>
        <taxon>Bacillati</taxon>
        <taxon>Actinomycetota</taxon>
        <taxon>Actinomycetes</taxon>
        <taxon>Micrococcales</taxon>
        <taxon>Microbacteriaceae</taxon>
        <taxon>Agromyces</taxon>
    </lineage>
</organism>
<reference evidence="6" key="2">
    <citation type="submission" date="2020-09" db="EMBL/GenBank/DDBJ databases">
        <authorList>
            <person name="Sun Q."/>
            <person name="Ohkuma M."/>
        </authorList>
    </citation>
    <scope>NUCLEOTIDE SEQUENCE</scope>
    <source>
        <strain evidence="6">JCM 3346</strain>
    </source>
</reference>
<dbReference type="EMBL" id="BMRJ01000001">
    <property type="protein sequence ID" value="GGR12881.1"/>
    <property type="molecule type" value="Genomic_DNA"/>
</dbReference>
<keyword evidence="2" id="KW-0597">Phosphoprotein</keyword>
<dbReference type="PROSITE" id="PS51755">
    <property type="entry name" value="OMPR_PHOB"/>
    <property type="match status" value="1"/>
</dbReference>
<dbReference type="Gene3D" id="6.10.250.690">
    <property type="match status" value="1"/>
</dbReference>
<proteinExistence type="predicted"/>
<protein>
    <submittedName>
        <fullName evidence="6">DNA-binding response regulator</fullName>
    </submittedName>
</protein>
<keyword evidence="7" id="KW-1185">Reference proteome</keyword>
<dbReference type="GO" id="GO:0000976">
    <property type="term" value="F:transcription cis-regulatory region binding"/>
    <property type="evidence" value="ECO:0007669"/>
    <property type="project" value="TreeGrafter"/>
</dbReference>
<dbReference type="SMART" id="SM00448">
    <property type="entry name" value="REC"/>
    <property type="match status" value="1"/>
</dbReference>
<evidence type="ECO:0000256" key="1">
    <source>
        <dbReference type="ARBA" id="ARBA00023125"/>
    </source>
</evidence>
<evidence type="ECO:0000313" key="6">
    <source>
        <dbReference type="EMBL" id="GGR12881.1"/>
    </source>
</evidence>
<dbReference type="GO" id="GO:0032993">
    <property type="term" value="C:protein-DNA complex"/>
    <property type="evidence" value="ECO:0007669"/>
    <property type="project" value="TreeGrafter"/>
</dbReference>
<dbReference type="Gene3D" id="1.10.10.10">
    <property type="entry name" value="Winged helix-like DNA-binding domain superfamily/Winged helix DNA-binding domain"/>
    <property type="match status" value="1"/>
</dbReference>
<dbReference type="AlphaFoldDB" id="A0A918F6E7"/>
<reference evidence="6" key="1">
    <citation type="journal article" date="2014" name="Int. J. Syst. Evol. Microbiol.">
        <title>Complete genome sequence of Corynebacterium casei LMG S-19264T (=DSM 44701T), isolated from a smear-ripened cheese.</title>
        <authorList>
            <consortium name="US DOE Joint Genome Institute (JGI-PGF)"/>
            <person name="Walter F."/>
            <person name="Albersmeier A."/>
            <person name="Kalinowski J."/>
            <person name="Ruckert C."/>
        </authorList>
    </citation>
    <scope>NUCLEOTIDE SEQUENCE</scope>
    <source>
        <strain evidence="6">JCM 3346</strain>
    </source>
</reference>
<evidence type="ECO:0000256" key="2">
    <source>
        <dbReference type="PROSITE-ProRule" id="PRU00169"/>
    </source>
</evidence>
<evidence type="ECO:0000256" key="3">
    <source>
        <dbReference type="PROSITE-ProRule" id="PRU01091"/>
    </source>
</evidence>
<dbReference type="CDD" id="cd00383">
    <property type="entry name" value="trans_reg_C"/>
    <property type="match status" value="1"/>
</dbReference>
<sequence>MRVLVAEDETMLAEAIRAGLAQHAIAADLAGDGEAALAAIEVNDYDAVVLDRDLPVLHGDEVCAELAGRTNRPAILMLTAARRLEERVDGLALGADDYLLKPFEFPELVARLRALTRRRFEARPPVLRAGDVRLDPVRHEVFRGPRVVRLSRKEFAVLEVLLREPGTVRSAEYLLEKAWDEHANPFTNSVKVTISTLRRKLGEPWAIRTVPGVGYVIGEPVEADRRG</sequence>
<evidence type="ECO:0000259" key="4">
    <source>
        <dbReference type="PROSITE" id="PS50110"/>
    </source>
</evidence>
<dbReference type="InterPro" id="IPR036388">
    <property type="entry name" value="WH-like_DNA-bd_sf"/>
</dbReference>
<dbReference type="PROSITE" id="PS50110">
    <property type="entry name" value="RESPONSE_REGULATORY"/>
    <property type="match status" value="1"/>
</dbReference>
<name>A0A918F6E7_AGRME</name>
<dbReference type="PANTHER" id="PTHR48111:SF36">
    <property type="entry name" value="TRANSCRIPTIONAL REGULATORY PROTEIN CUTR"/>
    <property type="match status" value="1"/>
</dbReference>
<comment type="caution">
    <text evidence="6">The sequence shown here is derived from an EMBL/GenBank/DDBJ whole genome shotgun (WGS) entry which is preliminary data.</text>
</comment>
<accession>A0A918F6E7</accession>